<dbReference type="OMA" id="SWVEFWK"/>
<reference evidence="1 2" key="1">
    <citation type="journal article" name="Sci. Rep.">
        <title>Telomere-to-telomere assembled and centromere annotated genomes of the two main subspecies of the button mushroom Agaricus bisporus reveal especially polymorphic chromosome ends.</title>
        <authorList>
            <person name="Sonnenberg A.S.M."/>
            <person name="Sedaghat-Telgerd N."/>
            <person name="Lavrijssen B."/>
            <person name="Ohm R.A."/>
            <person name="Hendrickx P.M."/>
            <person name="Scholtmeijer K."/>
            <person name="Baars J.J.P."/>
            <person name="van Peer A."/>
        </authorList>
    </citation>
    <scope>NUCLEOTIDE SEQUENCE [LARGE SCALE GENOMIC DNA]</scope>
    <source>
        <strain evidence="1 2">H119_p4</strain>
    </source>
</reference>
<evidence type="ECO:0000313" key="2">
    <source>
        <dbReference type="Proteomes" id="UP000629468"/>
    </source>
</evidence>
<dbReference type="CDD" id="cd18186">
    <property type="entry name" value="BTB_POZ_ZBTB_KLHL-like"/>
    <property type="match status" value="1"/>
</dbReference>
<accession>A0A8H7EZD7</accession>
<evidence type="ECO:0008006" key="3">
    <source>
        <dbReference type="Google" id="ProtNLM"/>
    </source>
</evidence>
<evidence type="ECO:0000313" key="1">
    <source>
        <dbReference type="EMBL" id="KAF7768546.1"/>
    </source>
</evidence>
<gene>
    <name evidence="1" type="ORF">Agabi119p4_7789</name>
</gene>
<dbReference type="Proteomes" id="UP000629468">
    <property type="component" value="Unassembled WGS sequence"/>
</dbReference>
<proteinExistence type="predicted"/>
<sequence>MHRTCTRDDYYYFDDGSCILEVEDVLFNVHKSRLSMDSSSFGTMFSLPSGEHPVEGTSDDNPIILSGDTAADFRHFLWSLYALPSELILATSDSANLDQLVAIARISQKYAFRSIENWALDAIQEYINRKPFPILPSATGKSSSHNPIAENSEQLTTLIRLAQLCNHESLLNTSIQSLKNLMFDSIQYACLAMSLADELGLRTLRGVAYLQVMQHAVIIRRPCIDVIQQVTANQPSLASGMTFPTTPPVPENGPRISLTVEQQLRLLAGYYRLTETWEELRKTPPHFDHSIACGATWHQHGCMQSWVEFWKEKTKSDTLLNLGLADVIGRLKQISRTYEKWGSATYMHHDCRQVAKESINAMIKRVEDALPDYFSDADTSK</sequence>
<protein>
    <recommendedName>
        <fullName evidence="3">BTB domain-containing protein</fullName>
    </recommendedName>
</protein>
<dbReference type="Gene3D" id="3.30.710.10">
    <property type="entry name" value="Potassium Channel Kv1.1, Chain A"/>
    <property type="match status" value="1"/>
</dbReference>
<comment type="caution">
    <text evidence="1">The sequence shown here is derived from an EMBL/GenBank/DDBJ whole genome shotgun (WGS) entry which is preliminary data.</text>
</comment>
<dbReference type="EMBL" id="JABXXO010000010">
    <property type="protein sequence ID" value="KAF7768546.1"/>
    <property type="molecule type" value="Genomic_DNA"/>
</dbReference>
<dbReference type="InterPro" id="IPR011333">
    <property type="entry name" value="SKP1/BTB/POZ_sf"/>
</dbReference>
<dbReference type="AlphaFoldDB" id="A0A8H7EZD7"/>
<dbReference type="SUPFAM" id="SSF54695">
    <property type="entry name" value="POZ domain"/>
    <property type="match status" value="1"/>
</dbReference>
<organism evidence="1 2">
    <name type="scientific">Agaricus bisporus var. burnettii</name>
    <dbReference type="NCBI Taxonomy" id="192524"/>
    <lineage>
        <taxon>Eukaryota</taxon>
        <taxon>Fungi</taxon>
        <taxon>Dikarya</taxon>
        <taxon>Basidiomycota</taxon>
        <taxon>Agaricomycotina</taxon>
        <taxon>Agaricomycetes</taxon>
        <taxon>Agaricomycetidae</taxon>
        <taxon>Agaricales</taxon>
        <taxon>Agaricineae</taxon>
        <taxon>Agaricaceae</taxon>
        <taxon>Agaricus</taxon>
    </lineage>
</organism>
<name>A0A8H7EZD7_AGABI</name>